<feature type="domain" description="ABC transporter" evidence="5">
    <location>
        <begin position="2"/>
        <end position="248"/>
    </location>
</feature>
<dbReference type="SMART" id="SM00382">
    <property type="entry name" value="AAA"/>
    <property type="match status" value="1"/>
</dbReference>
<dbReference type="SUPFAM" id="SSF52540">
    <property type="entry name" value="P-loop containing nucleoside triphosphate hydrolases"/>
    <property type="match status" value="1"/>
</dbReference>
<keyword evidence="4 6" id="KW-0067">ATP-binding</keyword>
<name>A0A7G9G7Y3_9FIRM</name>
<comment type="similarity">
    <text evidence="1">Belongs to the ABC transporter superfamily.</text>
</comment>
<evidence type="ECO:0000313" key="7">
    <source>
        <dbReference type="Proteomes" id="UP000515823"/>
    </source>
</evidence>
<keyword evidence="3" id="KW-0547">Nucleotide-binding</keyword>
<sequence>MLEVRHLNKQYSSGLLKRQVVNPVQDISFQIEAGSTFGLMGNSGCGKTTLSRIILRLIPADSGQILFEGTDITKCSGKYLKTIRPKMQMIFQHPESSLNPLMNIKNNLLEPFKIHKLYDKERREEEIREKLALVGLPEGLLSHYPHEISGGEAQRVVIARALTMDVRFFVLDEPTSMLDVSVQAQIMNLFRDLQKRLGLTYLFISHDLEVVRWISTHIGFMNGGKLVEQGKTEEIIENPKIEFTKNFINSF</sequence>
<dbReference type="PROSITE" id="PS50893">
    <property type="entry name" value="ABC_TRANSPORTER_2"/>
    <property type="match status" value="1"/>
</dbReference>
<reference evidence="6 7" key="1">
    <citation type="submission" date="2020-08" db="EMBL/GenBank/DDBJ databases">
        <authorList>
            <person name="Liu C."/>
            <person name="Sun Q."/>
        </authorList>
    </citation>
    <scope>NUCLEOTIDE SEQUENCE [LARGE SCALE GENOMIC DNA]</scope>
    <source>
        <strain evidence="6 7">NSJ-38</strain>
    </source>
</reference>
<keyword evidence="2" id="KW-0813">Transport</keyword>
<keyword evidence="7" id="KW-1185">Reference proteome</keyword>
<evidence type="ECO:0000259" key="5">
    <source>
        <dbReference type="PROSITE" id="PS50893"/>
    </source>
</evidence>
<evidence type="ECO:0000256" key="2">
    <source>
        <dbReference type="ARBA" id="ARBA00022448"/>
    </source>
</evidence>
<dbReference type="Proteomes" id="UP000515823">
    <property type="component" value="Chromosome"/>
</dbReference>
<dbReference type="PROSITE" id="PS00211">
    <property type="entry name" value="ABC_TRANSPORTER_1"/>
    <property type="match status" value="1"/>
</dbReference>
<dbReference type="GO" id="GO:0005524">
    <property type="term" value="F:ATP binding"/>
    <property type="evidence" value="ECO:0007669"/>
    <property type="project" value="UniProtKB-KW"/>
</dbReference>
<dbReference type="GO" id="GO:0016887">
    <property type="term" value="F:ATP hydrolysis activity"/>
    <property type="evidence" value="ECO:0007669"/>
    <property type="project" value="InterPro"/>
</dbReference>
<dbReference type="InterPro" id="IPR050319">
    <property type="entry name" value="ABC_transp_ATP-bind"/>
</dbReference>
<protein>
    <submittedName>
        <fullName evidence="6">ABC transporter ATP-binding protein</fullName>
    </submittedName>
</protein>
<dbReference type="Pfam" id="PF00005">
    <property type="entry name" value="ABC_tran"/>
    <property type="match status" value="1"/>
</dbReference>
<evidence type="ECO:0000256" key="3">
    <source>
        <dbReference type="ARBA" id="ARBA00022741"/>
    </source>
</evidence>
<dbReference type="InterPro" id="IPR017871">
    <property type="entry name" value="ABC_transporter-like_CS"/>
</dbReference>
<dbReference type="InterPro" id="IPR027417">
    <property type="entry name" value="P-loop_NTPase"/>
</dbReference>
<dbReference type="PANTHER" id="PTHR43776">
    <property type="entry name" value="TRANSPORT ATP-BINDING PROTEIN"/>
    <property type="match status" value="1"/>
</dbReference>
<dbReference type="Gene3D" id="3.40.50.300">
    <property type="entry name" value="P-loop containing nucleotide triphosphate hydrolases"/>
    <property type="match status" value="1"/>
</dbReference>
<dbReference type="KEGG" id="qdo:H9Q78_01125"/>
<dbReference type="PANTHER" id="PTHR43776:SF7">
    <property type="entry name" value="D,D-DIPEPTIDE TRANSPORT ATP-BINDING PROTEIN DDPF-RELATED"/>
    <property type="match status" value="1"/>
</dbReference>
<organism evidence="6 7">
    <name type="scientific">Qiania dongpingensis</name>
    <dbReference type="NCBI Taxonomy" id="2763669"/>
    <lineage>
        <taxon>Bacteria</taxon>
        <taxon>Bacillati</taxon>
        <taxon>Bacillota</taxon>
        <taxon>Clostridia</taxon>
        <taxon>Lachnospirales</taxon>
        <taxon>Lachnospiraceae</taxon>
        <taxon>Qiania</taxon>
    </lineage>
</organism>
<evidence type="ECO:0000256" key="4">
    <source>
        <dbReference type="ARBA" id="ARBA00022840"/>
    </source>
</evidence>
<dbReference type="GO" id="GO:0055085">
    <property type="term" value="P:transmembrane transport"/>
    <property type="evidence" value="ECO:0007669"/>
    <property type="project" value="UniProtKB-ARBA"/>
</dbReference>
<evidence type="ECO:0000313" key="6">
    <source>
        <dbReference type="EMBL" id="QNM06915.1"/>
    </source>
</evidence>
<dbReference type="InterPro" id="IPR003593">
    <property type="entry name" value="AAA+_ATPase"/>
</dbReference>
<accession>A0A7G9G7Y3</accession>
<gene>
    <name evidence="6" type="ORF">H9Q78_01125</name>
</gene>
<dbReference type="InterPro" id="IPR003439">
    <property type="entry name" value="ABC_transporter-like_ATP-bd"/>
</dbReference>
<proteinExistence type="inferred from homology"/>
<dbReference type="EMBL" id="CP060634">
    <property type="protein sequence ID" value="QNM06915.1"/>
    <property type="molecule type" value="Genomic_DNA"/>
</dbReference>
<dbReference type="CDD" id="cd03257">
    <property type="entry name" value="ABC_NikE_OppD_transporters"/>
    <property type="match status" value="1"/>
</dbReference>
<dbReference type="AlphaFoldDB" id="A0A7G9G7Y3"/>
<evidence type="ECO:0000256" key="1">
    <source>
        <dbReference type="ARBA" id="ARBA00005417"/>
    </source>
</evidence>